<dbReference type="eggNOG" id="COG1688">
    <property type="taxonomic scope" value="Bacteria"/>
</dbReference>
<organism evidence="2 3">
    <name type="scientific">Syntrophomonas wolfei subsp. wolfei (strain DSM 2245B / Goettingen)</name>
    <dbReference type="NCBI Taxonomy" id="335541"/>
    <lineage>
        <taxon>Bacteria</taxon>
        <taxon>Bacillati</taxon>
        <taxon>Bacillota</taxon>
        <taxon>Clostridia</taxon>
        <taxon>Eubacteriales</taxon>
        <taxon>Syntrophomonadaceae</taxon>
        <taxon>Syntrophomonas</taxon>
    </lineage>
</organism>
<dbReference type="Gene3D" id="3.30.70.2660">
    <property type="match status" value="1"/>
</dbReference>
<accession>Q0ATZ7</accession>
<dbReference type="GO" id="GO:0051607">
    <property type="term" value="P:defense response to virus"/>
    <property type="evidence" value="ECO:0007669"/>
    <property type="project" value="UniProtKB-KW"/>
</dbReference>
<dbReference type="GO" id="GO:0043571">
    <property type="term" value="P:maintenance of CRISPR repeat elements"/>
    <property type="evidence" value="ECO:0007669"/>
    <property type="project" value="InterPro"/>
</dbReference>
<dbReference type="InterPro" id="IPR021124">
    <property type="entry name" value="CRISPR-assoc_prot_Cas5"/>
</dbReference>
<dbReference type="NCBIfam" id="TIGR02592">
    <property type="entry name" value="cas_Cas5h"/>
    <property type="match status" value="1"/>
</dbReference>
<dbReference type="KEGG" id="swo:Swol_2519"/>
<keyword evidence="1" id="KW-0051">Antiviral defense</keyword>
<proteinExistence type="predicted"/>
<protein>
    <submittedName>
        <fullName evidence="2">CRISPR-associated protein, Cas5h family</fullName>
    </submittedName>
</protein>
<reference evidence="3" key="1">
    <citation type="journal article" date="2010" name="Environ. Microbiol.">
        <title>The genome of Syntrophomonas wolfei: new insights into syntrophic metabolism and biohydrogen production.</title>
        <authorList>
            <person name="Sieber J.R."/>
            <person name="Sims D.R."/>
            <person name="Han C."/>
            <person name="Kim E."/>
            <person name="Lykidis A."/>
            <person name="Lapidus A.L."/>
            <person name="McDonnald E."/>
            <person name="Rohlin L."/>
            <person name="Culley D.E."/>
            <person name="Gunsalus R."/>
            <person name="McInerney M.J."/>
        </authorList>
    </citation>
    <scope>NUCLEOTIDE SEQUENCE [LARGE SCALE GENOMIC DNA]</scope>
    <source>
        <strain evidence="3">DSM 2245B / Goettingen</strain>
    </source>
</reference>
<dbReference type="InterPro" id="IPR013421">
    <property type="entry name" value="CRISPR-assoc_prot_Cas5_HALMA"/>
</dbReference>
<dbReference type="InterPro" id="IPR013422">
    <property type="entry name" value="CRISPR-assoc_prot_Cas5_N"/>
</dbReference>
<dbReference type="AlphaFoldDB" id="Q0ATZ7"/>
<name>Q0ATZ7_SYNWW</name>
<dbReference type="EMBL" id="CP000448">
    <property type="protein sequence ID" value="ABI69807.1"/>
    <property type="molecule type" value="Genomic_DNA"/>
</dbReference>
<gene>
    <name evidence="2" type="ordered locus">Swol_2519</name>
</gene>
<dbReference type="HOGENOM" id="CLU_090888_1_0_9"/>
<dbReference type="STRING" id="335541.Swol_2519"/>
<evidence type="ECO:0000313" key="2">
    <source>
        <dbReference type="EMBL" id="ABI69807.1"/>
    </source>
</evidence>
<keyword evidence="3" id="KW-1185">Reference proteome</keyword>
<dbReference type="Proteomes" id="UP000001968">
    <property type="component" value="Chromosome"/>
</dbReference>
<dbReference type="Pfam" id="PF09704">
    <property type="entry name" value="Cas_Cas5d"/>
    <property type="match status" value="1"/>
</dbReference>
<evidence type="ECO:0000256" key="1">
    <source>
        <dbReference type="ARBA" id="ARBA00023118"/>
    </source>
</evidence>
<sequence>MALFRKPYTTTSMVSYPFPPPTAIAGLIAGIIGINHEASQDAKNARYWEKMREVQVAIALLSPIRWINTAVNLMKYKNSNADMSEHIQVKHQLVKKPRYRIYVQGGEIYKILKQRLEREEFIYTPCLGAAYALADIKYHGEYEPAEAEMDSGFNTIVPGYEGLELDIVRSGAVFSEQIPVQMTVTRCLSHTVQVYYAQPGKAGSPLLYLRNQGALQSNMINGEKVAWFNAW</sequence>
<dbReference type="NCBIfam" id="TIGR02593">
    <property type="entry name" value="CRISPR_cas5"/>
    <property type="match status" value="1"/>
</dbReference>
<evidence type="ECO:0000313" key="3">
    <source>
        <dbReference type="Proteomes" id="UP000001968"/>
    </source>
</evidence>